<keyword evidence="1" id="KW-1133">Transmembrane helix</keyword>
<name>A0ABW1X3Y2_9ACTN</name>
<evidence type="ECO:0000256" key="1">
    <source>
        <dbReference type="SAM" id="Phobius"/>
    </source>
</evidence>
<evidence type="ECO:0000313" key="3">
    <source>
        <dbReference type="EMBL" id="MFC6398026.1"/>
    </source>
</evidence>
<keyword evidence="4" id="KW-1185">Reference proteome</keyword>
<dbReference type="EMBL" id="JBHSUA010000025">
    <property type="protein sequence ID" value="MFC6398026.1"/>
    <property type="molecule type" value="Genomic_DNA"/>
</dbReference>
<accession>A0ABW1X3Y2</accession>
<feature type="domain" description="TadE-like" evidence="2">
    <location>
        <begin position="11"/>
        <end position="53"/>
    </location>
</feature>
<proteinExistence type="predicted"/>
<keyword evidence="1" id="KW-0472">Membrane</keyword>
<comment type="caution">
    <text evidence="3">The sequence shown here is derived from an EMBL/GenBank/DDBJ whole genome shotgun (WGS) entry which is preliminary data.</text>
</comment>
<dbReference type="InterPro" id="IPR012495">
    <property type="entry name" value="TadE-like_dom"/>
</dbReference>
<evidence type="ECO:0000259" key="2">
    <source>
        <dbReference type="Pfam" id="PF07811"/>
    </source>
</evidence>
<protein>
    <submittedName>
        <fullName evidence="3">TadE/TadG family type IV pilus assembly protein</fullName>
    </submittedName>
</protein>
<organism evidence="3 4">
    <name type="scientific">Luteococcus sanguinis</name>
    <dbReference type="NCBI Taxonomy" id="174038"/>
    <lineage>
        <taxon>Bacteria</taxon>
        <taxon>Bacillati</taxon>
        <taxon>Actinomycetota</taxon>
        <taxon>Actinomycetes</taxon>
        <taxon>Propionibacteriales</taxon>
        <taxon>Propionibacteriaceae</taxon>
        <taxon>Luteococcus</taxon>
    </lineage>
</organism>
<sequence>MRRRPHADDRGAASVEVVLLVPMILLVIGLMVAGWRLWAARSATQQAAQAAARAASIARSGADASGRADQVARSNLAALGAPCDTSSVATDVSAFSLAPGVEGWINVSVTCQLGFADLVLPGMPGHLQVTGEAAERLDTFRERRP</sequence>
<dbReference type="Pfam" id="PF07811">
    <property type="entry name" value="TadE"/>
    <property type="match status" value="1"/>
</dbReference>
<dbReference type="RefSeq" id="WP_343886848.1">
    <property type="nucleotide sequence ID" value="NZ_BAAAKI010000024.1"/>
</dbReference>
<keyword evidence="1" id="KW-0812">Transmembrane</keyword>
<dbReference type="Proteomes" id="UP001596266">
    <property type="component" value="Unassembled WGS sequence"/>
</dbReference>
<reference evidence="4" key="1">
    <citation type="journal article" date="2019" name="Int. J. Syst. Evol. Microbiol.">
        <title>The Global Catalogue of Microorganisms (GCM) 10K type strain sequencing project: providing services to taxonomists for standard genome sequencing and annotation.</title>
        <authorList>
            <consortium name="The Broad Institute Genomics Platform"/>
            <consortium name="The Broad Institute Genome Sequencing Center for Infectious Disease"/>
            <person name="Wu L."/>
            <person name="Ma J."/>
        </authorList>
    </citation>
    <scope>NUCLEOTIDE SEQUENCE [LARGE SCALE GENOMIC DNA]</scope>
    <source>
        <strain evidence="4">CGMCC 1.15277</strain>
    </source>
</reference>
<gene>
    <name evidence="3" type="ORF">ACFP57_13680</name>
</gene>
<evidence type="ECO:0000313" key="4">
    <source>
        <dbReference type="Proteomes" id="UP001596266"/>
    </source>
</evidence>
<feature type="transmembrane region" description="Helical" evidence="1">
    <location>
        <begin position="12"/>
        <end position="38"/>
    </location>
</feature>